<keyword evidence="5" id="KW-1003">Cell membrane</keyword>
<dbReference type="PANTHER" id="PTHR30024">
    <property type="entry name" value="ALIPHATIC SULFONATES-BINDING PROTEIN-RELATED"/>
    <property type="match status" value="1"/>
</dbReference>
<keyword evidence="9" id="KW-1133">Transmembrane helix</keyword>
<dbReference type="Pfam" id="PF13379">
    <property type="entry name" value="NMT1_2"/>
    <property type="match status" value="1"/>
</dbReference>
<keyword evidence="7" id="KW-0732">Signal</keyword>
<comment type="subcellular location">
    <subcellularLocation>
        <location evidence="1">Endomembrane system</location>
    </subcellularLocation>
    <subcellularLocation>
        <location evidence="2">Periplasm</location>
    </subcellularLocation>
</comment>
<dbReference type="KEGG" id="dalk:DSCA_64260"/>
<evidence type="ECO:0000313" key="11">
    <source>
        <dbReference type="Proteomes" id="UP000427906"/>
    </source>
</evidence>
<feature type="transmembrane region" description="Helical" evidence="9">
    <location>
        <begin position="20"/>
        <end position="36"/>
    </location>
</feature>
<dbReference type="GO" id="GO:0012505">
    <property type="term" value="C:endomembrane system"/>
    <property type="evidence" value="ECO:0007669"/>
    <property type="project" value="UniProtKB-SubCell"/>
</dbReference>
<evidence type="ECO:0000256" key="1">
    <source>
        <dbReference type="ARBA" id="ARBA00004308"/>
    </source>
</evidence>
<evidence type="ECO:0000256" key="5">
    <source>
        <dbReference type="ARBA" id="ARBA00022475"/>
    </source>
</evidence>
<evidence type="ECO:0000256" key="6">
    <source>
        <dbReference type="ARBA" id="ARBA00022519"/>
    </source>
</evidence>
<evidence type="ECO:0000256" key="3">
    <source>
        <dbReference type="ARBA" id="ARBA00010742"/>
    </source>
</evidence>
<keyword evidence="8 9" id="KW-0472">Membrane</keyword>
<dbReference type="SUPFAM" id="SSF53850">
    <property type="entry name" value="Periplasmic binding protein-like II"/>
    <property type="match status" value="1"/>
</dbReference>
<evidence type="ECO:0000313" key="10">
    <source>
        <dbReference type="EMBL" id="BBO72496.1"/>
    </source>
</evidence>
<dbReference type="AlphaFoldDB" id="A0A5K7YT36"/>
<reference evidence="10 11" key="1">
    <citation type="submission" date="2019-11" db="EMBL/GenBank/DDBJ databases">
        <title>Comparative genomics of hydrocarbon-degrading Desulfosarcina strains.</title>
        <authorList>
            <person name="Watanabe M."/>
            <person name="Kojima H."/>
            <person name="Fukui M."/>
        </authorList>
    </citation>
    <scope>NUCLEOTIDE SEQUENCE [LARGE SCALE GENOMIC DNA]</scope>
    <source>
        <strain evidence="10 11">PL12</strain>
    </source>
</reference>
<keyword evidence="9" id="KW-0812">Transmembrane</keyword>
<keyword evidence="4" id="KW-0813">Transport</keyword>
<dbReference type="OrthoDB" id="5516036at2"/>
<gene>
    <name evidence="10" type="ORF">DSCA_64260</name>
</gene>
<dbReference type="InterPro" id="IPR044527">
    <property type="entry name" value="NrtA/CpmA_ABC-bd_dom"/>
</dbReference>
<dbReference type="EMBL" id="AP021874">
    <property type="protein sequence ID" value="BBO72496.1"/>
    <property type="molecule type" value="Genomic_DNA"/>
</dbReference>
<evidence type="ECO:0008006" key="12">
    <source>
        <dbReference type="Google" id="ProtNLM"/>
    </source>
</evidence>
<dbReference type="RefSeq" id="WP_155320184.1">
    <property type="nucleotide sequence ID" value="NZ_AP021874.1"/>
</dbReference>
<sequence length="347" mass="38549">MPFKKNPLTGTVPFSRPAKLVLFFLLWLVLISWLHFRLNRHQADRQVIRMGYMPVLTNLAAPLLDHATRKGNGVFFEAVKFSSFAEMAEALRNDSLQAAFIIAPLAVVLRQQGVDVKVVLVGNRHESTLVARKSLNAKRLEDLVGRTIAVPMRYSGHNLCLLKAMEEKGLTGKIRLVEMNPPDMASALASGSLDAYFVGEPFAAQTVLSDDADVVAYVESMWPDFICNLMLVKNEWMTAYPSAARKLVETAVRSGLWASRHPHEAARVAADYWNQSAGLVHYAMTTPSNRIIYDRYVPKPAELQAIADLMARYDLIENTDISGLVDDRLALTAGIDGIENLDTLLLP</sequence>
<evidence type="ECO:0000256" key="2">
    <source>
        <dbReference type="ARBA" id="ARBA00004418"/>
    </source>
</evidence>
<dbReference type="Proteomes" id="UP000427906">
    <property type="component" value="Chromosome"/>
</dbReference>
<dbReference type="Gene3D" id="3.40.190.10">
    <property type="entry name" value="Periplasmic binding protein-like II"/>
    <property type="match status" value="2"/>
</dbReference>
<dbReference type="CDD" id="cd13553">
    <property type="entry name" value="PBP2_NrtA_CpmA_like"/>
    <property type="match status" value="1"/>
</dbReference>
<proteinExistence type="inferred from homology"/>
<dbReference type="PANTHER" id="PTHR30024:SF47">
    <property type="entry name" value="TAURINE-BINDING PERIPLASMIC PROTEIN"/>
    <property type="match status" value="1"/>
</dbReference>
<keyword evidence="11" id="KW-1185">Reference proteome</keyword>
<evidence type="ECO:0000256" key="8">
    <source>
        <dbReference type="ARBA" id="ARBA00023136"/>
    </source>
</evidence>
<evidence type="ECO:0000256" key="7">
    <source>
        <dbReference type="ARBA" id="ARBA00022729"/>
    </source>
</evidence>
<dbReference type="GO" id="GO:0042597">
    <property type="term" value="C:periplasmic space"/>
    <property type="evidence" value="ECO:0007669"/>
    <property type="project" value="UniProtKB-SubCell"/>
</dbReference>
<accession>A0A5K7YT36</accession>
<evidence type="ECO:0000256" key="9">
    <source>
        <dbReference type="SAM" id="Phobius"/>
    </source>
</evidence>
<evidence type="ECO:0000256" key="4">
    <source>
        <dbReference type="ARBA" id="ARBA00022448"/>
    </source>
</evidence>
<organism evidence="10 11">
    <name type="scientific">Desulfosarcina alkanivorans</name>
    <dbReference type="NCBI Taxonomy" id="571177"/>
    <lineage>
        <taxon>Bacteria</taxon>
        <taxon>Pseudomonadati</taxon>
        <taxon>Thermodesulfobacteriota</taxon>
        <taxon>Desulfobacteria</taxon>
        <taxon>Desulfobacterales</taxon>
        <taxon>Desulfosarcinaceae</taxon>
        <taxon>Desulfosarcina</taxon>
    </lineage>
</organism>
<protein>
    <recommendedName>
        <fullName evidence="12">NLPA lipoprotein</fullName>
    </recommendedName>
</protein>
<keyword evidence="6" id="KW-0997">Cell inner membrane</keyword>
<name>A0A5K7YT36_9BACT</name>
<comment type="similarity">
    <text evidence="3">Belongs to the bacterial solute-binding protein SsuA/TauA family.</text>
</comment>